<evidence type="ECO:0000256" key="4">
    <source>
        <dbReference type="ARBA" id="ARBA00023159"/>
    </source>
</evidence>
<feature type="domain" description="PRD" evidence="7">
    <location>
        <begin position="65"/>
        <end position="170"/>
    </location>
</feature>
<accession>A0A3P5Y716</accession>
<dbReference type="Gene3D" id="2.30.24.10">
    <property type="entry name" value="CAT RNA-binding domain"/>
    <property type="match status" value="1"/>
</dbReference>
<evidence type="ECO:0000256" key="1">
    <source>
        <dbReference type="ARBA" id="ARBA00022737"/>
    </source>
</evidence>
<dbReference type="PROSITE" id="PS00654">
    <property type="entry name" value="PRD_1"/>
    <property type="match status" value="1"/>
</dbReference>
<dbReference type="PANTHER" id="PTHR30185">
    <property type="entry name" value="CRYPTIC BETA-GLUCOSIDE BGL OPERON ANTITERMINATOR"/>
    <property type="match status" value="1"/>
</dbReference>
<name>A0A3P5Y716_STRCB</name>
<evidence type="ECO:0000256" key="2">
    <source>
        <dbReference type="ARBA" id="ARBA00022884"/>
    </source>
</evidence>
<dbReference type="InterPro" id="IPR004341">
    <property type="entry name" value="CAT_RNA-bd_dom"/>
</dbReference>
<comment type="similarity">
    <text evidence="6">Belongs to the transcriptional antiterminator BglG family.</text>
</comment>
<dbReference type="InterPro" id="IPR001550">
    <property type="entry name" value="Transcrpt_antitermin_CS"/>
</dbReference>
<dbReference type="SUPFAM" id="SSF63520">
    <property type="entry name" value="PTS-regulatory domain, PRD"/>
    <property type="match status" value="2"/>
</dbReference>
<proteinExistence type="inferred from homology"/>
<dbReference type="EMBL" id="UXEP01000013">
    <property type="protein sequence ID" value="VDC42627.1"/>
    <property type="molecule type" value="Genomic_DNA"/>
</dbReference>
<dbReference type="AlphaFoldDB" id="A0A3P5Y716"/>
<dbReference type="Proteomes" id="UP000280759">
    <property type="component" value="Unassembled WGS sequence"/>
</dbReference>
<dbReference type="NCBIfam" id="NF046042">
    <property type="entry name" value="LicT"/>
    <property type="match status" value="1"/>
</dbReference>
<dbReference type="InterPro" id="IPR036650">
    <property type="entry name" value="CAT_RNA-bd_dom_sf"/>
</dbReference>
<dbReference type="InterPro" id="IPR036634">
    <property type="entry name" value="PRD_sf"/>
</dbReference>
<dbReference type="InterPro" id="IPR011608">
    <property type="entry name" value="PRD"/>
</dbReference>
<dbReference type="GO" id="GO:0003723">
    <property type="term" value="F:RNA binding"/>
    <property type="evidence" value="ECO:0007669"/>
    <property type="project" value="UniProtKB-KW"/>
</dbReference>
<evidence type="ECO:0000313" key="8">
    <source>
        <dbReference type="EMBL" id="VDC42627.1"/>
    </source>
</evidence>
<dbReference type="Pfam" id="PF03123">
    <property type="entry name" value="CAT_RBD"/>
    <property type="match status" value="1"/>
</dbReference>
<keyword evidence="1" id="KW-0677">Repeat</keyword>
<reference evidence="8 9" key="1">
    <citation type="submission" date="2018-10" db="EMBL/GenBank/DDBJ databases">
        <authorList>
            <consortium name="Molecular Microbiology and Infection Unit (UMMI)"/>
            <person name="Machado M."/>
        </authorList>
    </citation>
    <scope>NUCLEOTIDE SEQUENCE [LARGE SCALE GENOMIC DNA]</scope>
    <source>
        <strain evidence="8">FMV2238.02</strain>
    </source>
</reference>
<feature type="domain" description="PRD" evidence="7">
    <location>
        <begin position="171"/>
        <end position="280"/>
    </location>
</feature>
<evidence type="ECO:0000259" key="7">
    <source>
        <dbReference type="PROSITE" id="PS51372"/>
    </source>
</evidence>
<dbReference type="GO" id="GO:0045893">
    <property type="term" value="P:positive regulation of DNA-templated transcription"/>
    <property type="evidence" value="ECO:0007669"/>
    <property type="project" value="InterPro"/>
</dbReference>
<dbReference type="Pfam" id="PF00874">
    <property type="entry name" value="PRD"/>
    <property type="match status" value="2"/>
</dbReference>
<organism evidence="8 9">
    <name type="scientific">Streptococcus canis</name>
    <dbReference type="NCBI Taxonomy" id="1329"/>
    <lineage>
        <taxon>Bacteria</taxon>
        <taxon>Bacillati</taxon>
        <taxon>Bacillota</taxon>
        <taxon>Bacilli</taxon>
        <taxon>Lactobacillales</taxon>
        <taxon>Streptococcaceae</taxon>
        <taxon>Streptococcus</taxon>
    </lineage>
</organism>
<dbReference type="Gene3D" id="1.10.1790.10">
    <property type="entry name" value="PRD domain"/>
    <property type="match status" value="2"/>
</dbReference>
<dbReference type="SMART" id="SM01061">
    <property type="entry name" value="CAT_RBD"/>
    <property type="match status" value="1"/>
</dbReference>
<evidence type="ECO:0000256" key="6">
    <source>
        <dbReference type="ARBA" id="ARBA00038510"/>
    </source>
</evidence>
<gene>
    <name evidence="8" type="primary">licT_1</name>
    <name evidence="8" type="ORF">FMV2238Y02_10770</name>
</gene>
<evidence type="ECO:0000313" key="9">
    <source>
        <dbReference type="Proteomes" id="UP000280759"/>
    </source>
</evidence>
<protein>
    <submittedName>
        <fullName evidence="8">Transcription antiterminator LicT</fullName>
    </submittedName>
</protein>
<dbReference type="PANTHER" id="PTHR30185:SF15">
    <property type="entry name" value="CRYPTIC BETA-GLUCOSIDE BGL OPERON ANTITERMINATOR"/>
    <property type="match status" value="1"/>
</dbReference>
<dbReference type="SUPFAM" id="SSF50151">
    <property type="entry name" value="SacY-like RNA-binding domain"/>
    <property type="match status" value="1"/>
</dbReference>
<evidence type="ECO:0000256" key="5">
    <source>
        <dbReference type="ARBA" id="ARBA00023163"/>
    </source>
</evidence>
<dbReference type="InterPro" id="IPR050661">
    <property type="entry name" value="BglG_antiterminators"/>
</dbReference>
<evidence type="ECO:0000256" key="3">
    <source>
        <dbReference type="ARBA" id="ARBA00023015"/>
    </source>
</evidence>
<keyword evidence="3" id="KW-0805">Transcription regulation</keyword>
<sequence>MIIKRVLNHNAAISTNHQGLDILLMGKGIAFKKKVGDSIDANAIETSFVLKNSENMNRFTELFITVPPEVVACSERIINLGKIKLGKTLDEILYINLTDHIHSAIERHEQGMLIQNPLRWEIQRYYPDEYAIGVKALELIGRDLGISLALDEAAFIATHFVNAGLDNPFNEPQKITEIVSSIEQKVKTTFKTELDEDSIDYYRFMTHAKLFAQRVLSGTTYDDDDADLLLVVKAKYPKAYQCVKEIGKDMARDYHYQLNASEQLYLTVHVKRLVKNLKETSYDL</sequence>
<keyword evidence="5" id="KW-0804">Transcription</keyword>
<keyword evidence="2" id="KW-0694">RNA-binding</keyword>
<keyword evidence="9" id="KW-1185">Reference proteome</keyword>
<dbReference type="PROSITE" id="PS51372">
    <property type="entry name" value="PRD_2"/>
    <property type="match status" value="2"/>
</dbReference>
<dbReference type="RefSeq" id="WP_125074248.1">
    <property type="nucleotide sequence ID" value="NZ_CP053792.1"/>
</dbReference>
<keyword evidence="4" id="KW-0010">Activator</keyword>